<feature type="coiled-coil region" evidence="4">
    <location>
        <begin position="246"/>
        <end position="318"/>
    </location>
</feature>
<keyword evidence="3" id="KW-0067">ATP-binding</keyword>
<organism evidence="6 7">
    <name type="scientific">Salinibacillus xinjiangensis</name>
    <dbReference type="NCBI Taxonomy" id="1229268"/>
    <lineage>
        <taxon>Bacteria</taxon>
        <taxon>Bacillati</taxon>
        <taxon>Bacillota</taxon>
        <taxon>Bacilli</taxon>
        <taxon>Bacillales</taxon>
        <taxon>Bacillaceae</taxon>
        <taxon>Salinibacillus</taxon>
    </lineage>
</organism>
<dbReference type="PANTHER" id="PTHR42855:SF2">
    <property type="entry name" value="DRUG RESISTANCE ABC TRANSPORTER,ATP-BINDING PROTEIN"/>
    <property type="match status" value="1"/>
</dbReference>
<reference evidence="6 7" key="1">
    <citation type="submission" date="2019-11" db="EMBL/GenBank/DDBJ databases">
        <authorList>
            <person name="Li J."/>
        </authorList>
    </citation>
    <scope>NUCLEOTIDE SEQUENCE [LARGE SCALE GENOMIC DNA]</scope>
    <source>
        <strain evidence="6 7">J4</strain>
    </source>
</reference>
<keyword evidence="4" id="KW-0175">Coiled coil</keyword>
<dbReference type="InterPro" id="IPR032781">
    <property type="entry name" value="ABC_tran_Xtn"/>
</dbReference>
<dbReference type="Proteomes" id="UP000480185">
    <property type="component" value="Unassembled WGS sequence"/>
</dbReference>
<sequence length="608" mass="70580">MYICKVKKLSKEINGEVLFENVDLEIKQGEHIALFGRNGVGKTTLLKVLAGILPFDSGEIYREVPISSWGWLEQSPVVSETITAKNFVLSEFEEWFSVKSDLEELETKLQHSQDEHIFAQYQSSFEMFLELGGYDRELEADVLLSRLNIDSTIWDVPFHLLSGGQKTKMQLAKILLKAPKFIIMDEPTNHLDQETIDWLENWMNQYTGAILYVSHDRYFLDQTAHAIVDLGQSGSTLYTGGYSNYREQKEIERKTEEKNYQKYKNKKKELQESIRRYQQWFHKAHQAAGQDDFLRSKAKKNISRYKAKESELERLESQGIRKPKDEKKLNITLDSSGFSGKSLLQFHNVTFQYGKKIICKDFNFNLNRQDRVAVIGPNGSGKSTLLRLLMQQLQPNEGSVTINPQTKVGYFDQELDVLNDEETILENLLRLPNMTQTEARTILGSFMFRRDTVHKKVSNLSMGEKCRVALIKLYFSKANLLVLDELTNFLDIETGEHIESVIQSYPGAMMIVTHDRYFAKKVANRILSLHDGEVIDYHGDYDHYLKHIKDKMEEGQLWIQNERETLELKLVELMSKEEETIDLESNLQEIKKLKGRLEELREMEQGKL</sequence>
<dbReference type="FunFam" id="3.40.50.300:FF:000309">
    <property type="entry name" value="ABC transporter ATP-binding protein"/>
    <property type="match status" value="1"/>
</dbReference>
<dbReference type="Pfam" id="PF00005">
    <property type="entry name" value="ABC_tran"/>
    <property type="match status" value="2"/>
</dbReference>
<protein>
    <submittedName>
        <fullName evidence="6">ABC-F type ribosomal protection protein</fullName>
    </submittedName>
</protein>
<keyword evidence="1" id="KW-0677">Repeat</keyword>
<dbReference type="PROSITE" id="PS00211">
    <property type="entry name" value="ABC_TRANSPORTER_1"/>
    <property type="match status" value="1"/>
</dbReference>
<dbReference type="GO" id="GO:0016887">
    <property type="term" value="F:ATP hydrolysis activity"/>
    <property type="evidence" value="ECO:0007669"/>
    <property type="project" value="InterPro"/>
</dbReference>
<accession>A0A6G1X8L3</accession>
<dbReference type="Pfam" id="PF12848">
    <property type="entry name" value="ABC_tran_Xtn"/>
    <property type="match status" value="1"/>
</dbReference>
<evidence type="ECO:0000256" key="1">
    <source>
        <dbReference type="ARBA" id="ARBA00022737"/>
    </source>
</evidence>
<gene>
    <name evidence="6" type="primary">abc-f</name>
    <name evidence="6" type="ORF">GH754_13360</name>
</gene>
<feature type="domain" description="ABC transporter" evidence="5">
    <location>
        <begin position="4"/>
        <end position="264"/>
    </location>
</feature>
<proteinExistence type="predicted"/>
<feature type="domain" description="ABC transporter" evidence="5">
    <location>
        <begin position="344"/>
        <end position="556"/>
    </location>
</feature>
<dbReference type="Gene3D" id="3.40.50.300">
    <property type="entry name" value="P-loop containing nucleotide triphosphate hydrolases"/>
    <property type="match status" value="2"/>
</dbReference>
<evidence type="ECO:0000256" key="3">
    <source>
        <dbReference type="ARBA" id="ARBA00022840"/>
    </source>
</evidence>
<dbReference type="InterPro" id="IPR051309">
    <property type="entry name" value="ABCF_ATPase"/>
</dbReference>
<dbReference type="SUPFAM" id="SSF52540">
    <property type="entry name" value="P-loop containing nucleoside triphosphate hydrolases"/>
    <property type="match status" value="2"/>
</dbReference>
<comment type="caution">
    <text evidence="6">The sequence shown here is derived from an EMBL/GenBank/DDBJ whole genome shotgun (WGS) entry which is preliminary data.</text>
</comment>
<evidence type="ECO:0000313" key="7">
    <source>
        <dbReference type="Proteomes" id="UP000480185"/>
    </source>
</evidence>
<dbReference type="InterPro" id="IPR017871">
    <property type="entry name" value="ABC_transporter-like_CS"/>
</dbReference>
<dbReference type="AlphaFoldDB" id="A0A6G1X8L3"/>
<keyword evidence="2" id="KW-0547">Nucleotide-binding</keyword>
<evidence type="ECO:0000256" key="4">
    <source>
        <dbReference type="SAM" id="Coils"/>
    </source>
</evidence>
<dbReference type="InterPro" id="IPR003593">
    <property type="entry name" value="AAA+_ATPase"/>
</dbReference>
<evidence type="ECO:0000259" key="5">
    <source>
        <dbReference type="PROSITE" id="PS50893"/>
    </source>
</evidence>
<name>A0A6G1X8L3_9BACI</name>
<dbReference type="OrthoDB" id="9760950at2"/>
<evidence type="ECO:0000256" key="2">
    <source>
        <dbReference type="ARBA" id="ARBA00022741"/>
    </source>
</evidence>
<keyword evidence="7" id="KW-1185">Reference proteome</keyword>
<dbReference type="FunFam" id="3.40.50.300:FF:000011">
    <property type="entry name" value="Putative ABC transporter ATP-binding component"/>
    <property type="match status" value="1"/>
</dbReference>
<dbReference type="PANTHER" id="PTHR42855">
    <property type="entry name" value="ABC TRANSPORTER ATP-BINDING SUBUNIT"/>
    <property type="match status" value="1"/>
</dbReference>
<dbReference type="SMART" id="SM00382">
    <property type="entry name" value="AAA"/>
    <property type="match status" value="2"/>
</dbReference>
<dbReference type="InterPro" id="IPR003439">
    <property type="entry name" value="ABC_transporter-like_ATP-bd"/>
</dbReference>
<feature type="coiled-coil region" evidence="4">
    <location>
        <begin position="559"/>
        <end position="603"/>
    </location>
</feature>
<dbReference type="EMBL" id="WJNH01000008">
    <property type="protein sequence ID" value="MRG87282.1"/>
    <property type="molecule type" value="Genomic_DNA"/>
</dbReference>
<dbReference type="GO" id="GO:0003676">
    <property type="term" value="F:nucleic acid binding"/>
    <property type="evidence" value="ECO:0007669"/>
    <property type="project" value="UniProtKB-ARBA"/>
</dbReference>
<evidence type="ECO:0000313" key="6">
    <source>
        <dbReference type="EMBL" id="MRG87282.1"/>
    </source>
</evidence>
<dbReference type="CDD" id="cd03221">
    <property type="entry name" value="ABCF_EF-3"/>
    <property type="match status" value="2"/>
</dbReference>
<dbReference type="NCBIfam" id="NF000355">
    <property type="entry name" value="ribo_prot_ABC_F"/>
    <property type="match status" value="1"/>
</dbReference>
<dbReference type="RefSeq" id="WP_153729170.1">
    <property type="nucleotide sequence ID" value="NZ_WJNH01000008.1"/>
</dbReference>
<dbReference type="PROSITE" id="PS50893">
    <property type="entry name" value="ABC_TRANSPORTER_2"/>
    <property type="match status" value="2"/>
</dbReference>
<dbReference type="InterPro" id="IPR027417">
    <property type="entry name" value="P-loop_NTPase"/>
</dbReference>
<dbReference type="GO" id="GO:0005524">
    <property type="term" value="F:ATP binding"/>
    <property type="evidence" value="ECO:0007669"/>
    <property type="project" value="UniProtKB-KW"/>
</dbReference>